<feature type="transmembrane region" description="Helical" evidence="12">
    <location>
        <begin position="6"/>
        <end position="23"/>
    </location>
</feature>
<evidence type="ECO:0000256" key="6">
    <source>
        <dbReference type="ARBA" id="ARBA00023053"/>
    </source>
</evidence>
<evidence type="ECO:0000256" key="2">
    <source>
        <dbReference type="ARBA" id="ARBA00022475"/>
    </source>
</evidence>
<comment type="catalytic activity">
    <reaction evidence="11">
        <text>fluoride(in) = fluoride(out)</text>
        <dbReference type="Rhea" id="RHEA:76159"/>
        <dbReference type="ChEBI" id="CHEBI:17051"/>
    </reaction>
    <physiologicalReaction direction="left-to-right" evidence="11">
        <dbReference type="Rhea" id="RHEA:76160"/>
    </physiologicalReaction>
</comment>
<evidence type="ECO:0000313" key="13">
    <source>
        <dbReference type="EMBL" id="BBP45578.1"/>
    </source>
</evidence>
<feature type="binding site" evidence="12">
    <location>
        <position position="77"/>
    </location>
    <ligand>
        <name>Na(+)</name>
        <dbReference type="ChEBI" id="CHEBI:29101"/>
        <note>structural</note>
    </ligand>
</feature>
<organism evidence="13 14">
    <name type="scientific">Thiosulfatimonas sediminis</name>
    <dbReference type="NCBI Taxonomy" id="2675054"/>
    <lineage>
        <taxon>Bacteria</taxon>
        <taxon>Pseudomonadati</taxon>
        <taxon>Pseudomonadota</taxon>
        <taxon>Gammaproteobacteria</taxon>
        <taxon>Thiotrichales</taxon>
        <taxon>Piscirickettsiaceae</taxon>
        <taxon>Thiosulfatimonas</taxon>
    </lineage>
</organism>
<dbReference type="GO" id="GO:0046872">
    <property type="term" value="F:metal ion binding"/>
    <property type="evidence" value="ECO:0007669"/>
    <property type="project" value="UniProtKB-KW"/>
</dbReference>
<dbReference type="NCBIfam" id="TIGR00494">
    <property type="entry name" value="crcB"/>
    <property type="match status" value="1"/>
</dbReference>
<keyword evidence="6 12" id="KW-0915">Sodium</keyword>
<keyword evidence="12" id="KW-0479">Metal-binding</keyword>
<keyword evidence="4 12" id="KW-0812">Transmembrane</keyword>
<evidence type="ECO:0000313" key="14">
    <source>
        <dbReference type="Proteomes" id="UP000501726"/>
    </source>
</evidence>
<feature type="transmembrane region" description="Helical" evidence="12">
    <location>
        <begin position="35"/>
        <end position="58"/>
    </location>
</feature>
<keyword evidence="12" id="KW-0813">Transport</keyword>
<gene>
    <name evidence="12 13" type="primary">crcB</name>
    <name evidence="12" type="synonym">fluC</name>
    <name evidence="13" type="ORF">THMIRHAS_09510</name>
</gene>
<evidence type="ECO:0000256" key="8">
    <source>
        <dbReference type="ARBA" id="ARBA00023136"/>
    </source>
</evidence>
<keyword evidence="2 12" id="KW-1003">Cell membrane</keyword>
<proteinExistence type="inferred from homology"/>
<evidence type="ECO:0000256" key="4">
    <source>
        <dbReference type="ARBA" id="ARBA00022692"/>
    </source>
</evidence>
<dbReference type="InterPro" id="IPR003691">
    <property type="entry name" value="FluC"/>
</dbReference>
<dbReference type="Pfam" id="PF02537">
    <property type="entry name" value="CRCB"/>
    <property type="match status" value="1"/>
</dbReference>
<keyword evidence="14" id="KW-1185">Reference proteome</keyword>
<keyword evidence="3" id="KW-0997">Cell inner membrane</keyword>
<dbReference type="HAMAP" id="MF_00454">
    <property type="entry name" value="FluC"/>
    <property type="match status" value="1"/>
</dbReference>
<evidence type="ECO:0000256" key="3">
    <source>
        <dbReference type="ARBA" id="ARBA00022519"/>
    </source>
</evidence>
<comment type="function">
    <text evidence="12">Fluoride-specific ion channel. Important for reducing fluoride concentration in the cell, thus reducing its toxicity.</text>
</comment>
<dbReference type="EMBL" id="AP021889">
    <property type="protein sequence ID" value="BBP45578.1"/>
    <property type="molecule type" value="Genomic_DNA"/>
</dbReference>
<keyword evidence="7 12" id="KW-0406">Ion transport</keyword>
<evidence type="ECO:0000256" key="9">
    <source>
        <dbReference type="ARBA" id="ARBA00023303"/>
    </source>
</evidence>
<protein>
    <recommendedName>
        <fullName evidence="12">Fluoride-specific ion channel FluC</fullName>
    </recommendedName>
</protein>
<keyword evidence="5 12" id="KW-1133">Transmembrane helix</keyword>
<dbReference type="RefSeq" id="WP_173271416.1">
    <property type="nucleotide sequence ID" value="NZ_AP021889.1"/>
</dbReference>
<dbReference type="AlphaFoldDB" id="A0A6F8PU98"/>
<feature type="binding site" evidence="12">
    <location>
        <position position="80"/>
    </location>
    <ligand>
        <name>Na(+)</name>
        <dbReference type="ChEBI" id="CHEBI:29101"/>
        <note>structural</note>
    </ligand>
</feature>
<accession>A0A6F8PU98</accession>
<feature type="transmembrane region" description="Helical" evidence="12">
    <location>
        <begin position="101"/>
        <end position="120"/>
    </location>
</feature>
<reference evidence="14" key="1">
    <citation type="submission" date="2019-11" db="EMBL/GenBank/DDBJ databases">
        <title>Isolation and characterization of two novel species in the genus Thiomicrorhabdus.</title>
        <authorList>
            <person name="Mochizuki J."/>
            <person name="Kojima H."/>
            <person name="Fukui M."/>
        </authorList>
    </citation>
    <scope>NUCLEOTIDE SEQUENCE [LARGE SCALE GENOMIC DNA]</scope>
    <source>
        <strain evidence="14">aks77</strain>
    </source>
</reference>
<name>A0A6F8PU98_9GAMM</name>
<keyword evidence="9 12" id="KW-0407">Ion channel</keyword>
<sequence>MTFWGWWAIAAGGALGAVARFALSHQMYLWFGREFAWGTLAVNVIGSFAMGLLAVMLIDKWSLPIEWRAFILVGFLGAFTTFSTFSYETMQYIQLGEFGKATANMLLSLILTLSAVWLGLLSGRQFLSA</sequence>
<evidence type="ECO:0000256" key="5">
    <source>
        <dbReference type="ARBA" id="ARBA00022989"/>
    </source>
</evidence>
<dbReference type="PANTHER" id="PTHR28259">
    <property type="entry name" value="FLUORIDE EXPORT PROTEIN 1-RELATED"/>
    <property type="match status" value="1"/>
</dbReference>
<evidence type="ECO:0000256" key="1">
    <source>
        <dbReference type="ARBA" id="ARBA00004651"/>
    </source>
</evidence>
<evidence type="ECO:0000256" key="11">
    <source>
        <dbReference type="ARBA" id="ARBA00035585"/>
    </source>
</evidence>
<evidence type="ECO:0000256" key="12">
    <source>
        <dbReference type="HAMAP-Rule" id="MF_00454"/>
    </source>
</evidence>
<dbReference type="GO" id="GO:0140114">
    <property type="term" value="P:cellular detoxification of fluoride"/>
    <property type="evidence" value="ECO:0007669"/>
    <property type="project" value="UniProtKB-UniRule"/>
</dbReference>
<dbReference type="PANTHER" id="PTHR28259:SF1">
    <property type="entry name" value="FLUORIDE EXPORT PROTEIN 1-RELATED"/>
    <property type="match status" value="1"/>
</dbReference>
<feature type="transmembrane region" description="Helical" evidence="12">
    <location>
        <begin position="70"/>
        <end position="89"/>
    </location>
</feature>
<comment type="subcellular location">
    <subcellularLocation>
        <location evidence="1 12">Cell membrane</location>
        <topology evidence="1 12">Multi-pass membrane protein</topology>
    </subcellularLocation>
</comment>
<comment type="similarity">
    <text evidence="10 12">Belongs to the fluoride channel Fluc/FEX (TC 1.A.43) family.</text>
</comment>
<dbReference type="KEGG" id="tse:THMIRHAS_09510"/>
<evidence type="ECO:0000256" key="7">
    <source>
        <dbReference type="ARBA" id="ARBA00023065"/>
    </source>
</evidence>
<evidence type="ECO:0000256" key="10">
    <source>
        <dbReference type="ARBA" id="ARBA00035120"/>
    </source>
</evidence>
<dbReference type="Proteomes" id="UP000501726">
    <property type="component" value="Chromosome"/>
</dbReference>
<dbReference type="GO" id="GO:0005886">
    <property type="term" value="C:plasma membrane"/>
    <property type="evidence" value="ECO:0007669"/>
    <property type="project" value="UniProtKB-SubCell"/>
</dbReference>
<keyword evidence="8 12" id="KW-0472">Membrane</keyword>
<dbReference type="GO" id="GO:0062054">
    <property type="term" value="F:fluoride channel activity"/>
    <property type="evidence" value="ECO:0007669"/>
    <property type="project" value="UniProtKB-UniRule"/>
</dbReference>
<comment type="activity regulation">
    <text evidence="12">Na(+) is not transported, but it plays an essential structural role and its presence is essential for fluoride channel function.</text>
</comment>